<dbReference type="GO" id="GO:0004519">
    <property type="term" value="F:endonuclease activity"/>
    <property type="evidence" value="ECO:0007669"/>
    <property type="project" value="InterPro"/>
</dbReference>
<evidence type="ECO:0008006" key="3">
    <source>
        <dbReference type="Google" id="ProtNLM"/>
    </source>
</evidence>
<protein>
    <recommendedName>
        <fullName evidence="3">Protein LAS1</fullName>
    </recommendedName>
</protein>
<dbReference type="GO" id="GO:0090730">
    <property type="term" value="C:Las1 complex"/>
    <property type="evidence" value="ECO:0007669"/>
    <property type="project" value="InterPro"/>
</dbReference>
<dbReference type="Pfam" id="PF04031">
    <property type="entry name" value="Las1"/>
    <property type="match status" value="1"/>
</dbReference>
<dbReference type="EMBL" id="JWZT01001318">
    <property type="protein sequence ID" value="KII72205.1"/>
    <property type="molecule type" value="Genomic_DNA"/>
</dbReference>
<evidence type="ECO:0000313" key="1">
    <source>
        <dbReference type="EMBL" id="KII72205.1"/>
    </source>
</evidence>
<evidence type="ECO:0000313" key="2">
    <source>
        <dbReference type="Proteomes" id="UP000031668"/>
    </source>
</evidence>
<gene>
    <name evidence="1" type="ORF">RF11_03741</name>
</gene>
<name>A0A0C2N7A9_THEKT</name>
<reference evidence="1 2" key="1">
    <citation type="journal article" date="2014" name="Genome Biol. Evol.">
        <title>The genome of the myxosporean Thelohanellus kitauei shows adaptations to nutrient acquisition within its fish host.</title>
        <authorList>
            <person name="Yang Y."/>
            <person name="Xiong J."/>
            <person name="Zhou Z."/>
            <person name="Huo F."/>
            <person name="Miao W."/>
            <person name="Ran C."/>
            <person name="Liu Y."/>
            <person name="Zhang J."/>
            <person name="Feng J."/>
            <person name="Wang M."/>
            <person name="Wang M."/>
            <person name="Wang L."/>
            <person name="Yao B."/>
        </authorList>
    </citation>
    <scope>NUCLEOTIDE SEQUENCE [LARGE SCALE GENOMIC DNA]</scope>
    <source>
        <strain evidence="1">Wuqing</strain>
    </source>
</reference>
<keyword evidence="2" id="KW-1185">Reference proteome</keyword>
<comment type="caution">
    <text evidence="1">The sequence shown here is derived from an EMBL/GenBank/DDBJ whole genome shotgun (WGS) entry which is preliminary data.</text>
</comment>
<sequence length="300" mass="35272">MSRMMHMTDQEFYSLACLLSQNDPPSLHRASQIMKMMMIRHNNYDCYFKATLNICLSLIQFQSIQLVSDDYLLASVMAIARFVTTVTESKTYAEVSNCKESLGGDPLPRWLIEFRHRNIHRNMVLERNIIKCALDYCYKWLLRNYWLKLRPLLQEEEVKKPTGTSNPSNFNKILKGSKNSKKSLQKFITELEGQGMYHQFVGQQLKFIMQSSKPSSWAKTTFKDLRSILPLYFPMVIDYILSNHKFHYWCTRIRASKDWHKCKVNLKRFLVGLYFGTTHSEHESNVIREIIASSEKVINL</sequence>
<accession>A0A0C2N7A9</accession>
<dbReference type="OrthoDB" id="10263222at2759"/>
<dbReference type="InterPro" id="IPR007174">
    <property type="entry name" value="Las1"/>
</dbReference>
<organism evidence="1 2">
    <name type="scientific">Thelohanellus kitauei</name>
    <name type="common">Myxosporean</name>
    <dbReference type="NCBI Taxonomy" id="669202"/>
    <lineage>
        <taxon>Eukaryota</taxon>
        <taxon>Metazoa</taxon>
        <taxon>Cnidaria</taxon>
        <taxon>Myxozoa</taxon>
        <taxon>Myxosporea</taxon>
        <taxon>Bivalvulida</taxon>
        <taxon>Platysporina</taxon>
        <taxon>Myxobolidae</taxon>
        <taxon>Thelohanellus</taxon>
    </lineage>
</organism>
<dbReference type="GO" id="GO:0006364">
    <property type="term" value="P:rRNA processing"/>
    <property type="evidence" value="ECO:0007669"/>
    <property type="project" value="InterPro"/>
</dbReference>
<dbReference type="AlphaFoldDB" id="A0A0C2N7A9"/>
<dbReference type="Proteomes" id="UP000031668">
    <property type="component" value="Unassembled WGS sequence"/>
</dbReference>
<proteinExistence type="predicted"/>